<dbReference type="Proteomes" id="UP001601992">
    <property type="component" value="Unassembled WGS sequence"/>
</dbReference>
<dbReference type="EMBL" id="JBIAQY010000012">
    <property type="protein sequence ID" value="MFF3572087.1"/>
    <property type="molecule type" value="Genomic_DNA"/>
</dbReference>
<name>A0ABW6S723_9NOCA</name>
<comment type="caution">
    <text evidence="1">The sequence shown here is derived from an EMBL/GenBank/DDBJ whole genome shotgun (WGS) entry which is preliminary data.</text>
</comment>
<organism evidence="1 2">
    <name type="scientific">Nocardia jiangxiensis</name>
    <dbReference type="NCBI Taxonomy" id="282685"/>
    <lineage>
        <taxon>Bacteria</taxon>
        <taxon>Bacillati</taxon>
        <taxon>Actinomycetota</taxon>
        <taxon>Actinomycetes</taxon>
        <taxon>Mycobacteriales</taxon>
        <taxon>Nocardiaceae</taxon>
        <taxon>Nocardia</taxon>
    </lineage>
</organism>
<reference evidence="1 2" key="1">
    <citation type="submission" date="2024-10" db="EMBL/GenBank/DDBJ databases">
        <title>The Natural Products Discovery Center: Release of the First 8490 Sequenced Strains for Exploring Actinobacteria Biosynthetic Diversity.</title>
        <authorList>
            <person name="Kalkreuter E."/>
            <person name="Kautsar S.A."/>
            <person name="Yang D."/>
            <person name="Bader C.D."/>
            <person name="Teijaro C.N."/>
            <person name="Fluegel L."/>
            <person name="Davis C.M."/>
            <person name="Simpson J.R."/>
            <person name="Lauterbach L."/>
            <person name="Steele A.D."/>
            <person name="Gui C."/>
            <person name="Meng S."/>
            <person name="Li G."/>
            <person name="Viehrig K."/>
            <person name="Ye F."/>
            <person name="Su P."/>
            <person name="Kiefer A.F."/>
            <person name="Nichols A."/>
            <person name="Cepeda A.J."/>
            <person name="Yan W."/>
            <person name="Fan B."/>
            <person name="Jiang Y."/>
            <person name="Adhikari A."/>
            <person name="Zheng C.-J."/>
            <person name="Schuster L."/>
            <person name="Cowan T.M."/>
            <person name="Smanski M.J."/>
            <person name="Chevrette M.G."/>
            <person name="De Carvalho L.P.S."/>
            <person name="Shen B."/>
        </authorList>
    </citation>
    <scope>NUCLEOTIDE SEQUENCE [LARGE SCALE GENOMIC DNA]</scope>
    <source>
        <strain evidence="1 2">NPDC002593</strain>
    </source>
</reference>
<proteinExistence type="predicted"/>
<evidence type="ECO:0000313" key="1">
    <source>
        <dbReference type="EMBL" id="MFF3572087.1"/>
    </source>
</evidence>
<accession>A0ABW6S723</accession>
<sequence>MSEGTWTFDRADVLGIDLVGARMPHGDGDPAARPVQVRIRPGATADFTRRLRIELTDRPMTLPQQHSPARGDDLLARLTERWARDLQLPTDPAVGGVTMTRSQTRSFALSDDAMTCDSLD</sequence>
<keyword evidence="2" id="KW-1185">Reference proteome</keyword>
<dbReference type="RefSeq" id="WP_245567874.1">
    <property type="nucleotide sequence ID" value="NZ_JBIAQY010000012.1"/>
</dbReference>
<gene>
    <name evidence="1" type="ORF">ACFYXQ_30335</name>
</gene>
<evidence type="ECO:0000313" key="2">
    <source>
        <dbReference type="Proteomes" id="UP001601992"/>
    </source>
</evidence>
<protein>
    <submittedName>
        <fullName evidence="1">Uncharacterized protein</fullName>
    </submittedName>
</protein>